<evidence type="ECO:0000259" key="7">
    <source>
        <dbReference type="Pfam" id="PF05199"/>
    </source>
</evidence>
<comment type="similarity">
    <text evidence="2">Belongs to the GMC oxidoreductase family.</text>
</comment>
<dbReference type="InterPro" id="IPR051473">
    <property type="entry name" value="P2Ox-like"/>
</dbReference>
<evidence type="ECO:0000313" key="9">
    <source>
        <dbReference type="Proteomes" id="UP000557193"/>
    </source>
</evidence>
<name>A0A7X0EVA7_9PSED</name>
<dbReference type="InterPro" id="IPR036188">
    <property type="entry name" value="FAD/NAD-bd_sf"/>
</dbReference>
<dbReference type="InterPro" id="IPR006076">
    <property type="entry name" value="FAD-dep_OxRdtase"/>
</dbReference>
<dbReference type="Pfam" id="PF05199">
    <property type="entry name" value="GMC_oxred_C"/>
    <property type="match status" value="1"/>
</dbReference>
<evidence type="ECO:0000259" key="6">
    <source>
        <dbReference type="Pfam" id="PF01266"/>
    </source>
</evidence>
<keyword evidence="4" id="KW-0274">FAD</keyword>
<dbReference type="AlphaFoldDB" id="A0A7X0EVA7"/>
<dbReference type="SUPFAM" id="SSF51905">
    <property type="entry name" value="FAD/NAD(P)-binding domain"/>
    <property type="match status" value="1"/>
</dbReference>
<dbReference type="Pfam" id="PF01266">
    <property type="entry name" value="DAO"/>
    <property type="match status" value="1"/>
</dbReference>
<keyword evidence="3" id="KW-0285">Flavoprotein</keyword>
<comment type="cofactor">
    <cofactor evidence="1">
        <name>FAD</name>
        <dbReference type="ChEBI" id="CHEBI:57692"/>
    </cofactor>
</comment>
<dbReference type="InterPro" id="IPR007867">
    <property type="entry name" value="GMC_OxRtase_C"/>
</dbReference>
<feature type="domain" description="Glucose-methanol-choline oxidoreductase C-terminal" evidence="7">
    <location>
        <begin position="344"/>
        <end position="469"/>
    </location>
</feature>
<evidence type="ECO:0000256" key="3">
    <source>
        <dbReference type="ARBA" id="ARBA00022630"/>
    </source>
</evidence>
<protein>
    <submittedName>
        <fullName evidence="8">Choline dehydrogenase-like flavoprotein</fullName>
    </submittedName>
</protein>
<comment type="caution">
    <text evidence="8">The sequence shown here is derived from an EMBL/GenBank/DDBJ whole genome shotgun (WGS) entry which is preliminary data.</text>
</comment>
<gene>
    <name evidence="8" type="ORF">HNP49_002802</name>
</gene>
<dbReference type="PANTHER" id="PTHR42784:SF1">
    <property type="entry name" value="PYRANOSE 2-OXIDASE"/>
    <property type="match status" value="1"/>
</dbReference>
<evidence type="ECO:0000256" key="5">
    <source>
        <dbReference type="ARBA" id="ARBA00023002"/>
    </source>
</evidence>
<feature type="domain" description="FAD dependent oxidoreductase" evidence="6">
    <location>
        <begin position="16"/>
        <end position="218"/>
    </location>
</feature>
<dbReference type="Gene3D" id="3.50.50.60">
    <property type="entry name" value="FAD/NAD(P)-binding domain"/>
    <property type="match status" value="2"/>
</dbReference>
<dbReference type="Proteomes" id="UP000557193">
    <property type="component" value="Unassembled WGS sequence"/>
</dbReference>
<evidence type="ECO:0000256" key="2">
    <source>
        <dbReference type="ARBA" id="ARBA00010790"/>
    </source>
</evidence>
<evidence type="ECO:0000313" key="8">
    <source>
        <dbReference type="EMBL" id="MBB6342620.1"/>
    </source>
</evidence>
<evidence type="ECO:0000256" key="4">
    <source>
        <dbReference type="ARBA" id="ARBA00022827"/>
    </source>
</evidence>
<keyword evidence="9" id="KW-1185">Reference proteome</keyword>
<dbReference type="EMBL" id="JACHLL010000005">
    <property type="protein sequence ID" value="MBB6342620.1"/>
    <property type="molecule type" value="Genomic_DNA"/>
</dbReference>
<organism evidence="8 9">
    <name type="scientific">Pseudomonas fluvialis</name>
    <dbReference type="NCBI Taxonomy" id="1793966"/>
    <lineage>
        <taxon>Bacteria</taxon>
        <taxon>Pseudomonadati</taxon>
        <taxon>Pseudomonadota</taxon>
        <taxon>Gammaproteobacteria</taxon>
        <taxon>Pseudomonadales</taxon>
        <taxon>Pseudomonadaceae</taxon>
        <taxon>Pseudomonas</taxon>
    </lineage>
</organism>
<proteinExistence type="inferred from homology"/>
<dbReference type="GO" id="GO:0016614">
    <property type="term" value="F:oxidoreductase activity, acting on CH-OH group of donors"/>
    <property type="evidence" value="ECO:0007669"/>
    <property type="project" value="InterPro"/>
</dbReference>
<sequence length="484" mass="53007">MIKDYQTQKELRAHYDFCILGAGPAGITVALKLARAGWKVLLAEGGGRSYDARSQDLYQVQSTAQDAYVAATRLRFLGGTSNHWTGRCRPFDASDFARESVAGMPGWPISYAEFARYMPEAMGILDLQAVQGFQALNPPLAGDDFAADQFQLSPPTRFAQKYEKELQETQGLDVFINCNGVDLQFDAAKKRVVAVTVSDYARNHEQVNASHFILAMGAIENARQLLNSDSLRAAGVIREDGLAGRCFMEHLNINLGSFILAEGLAQSPRQYYTTDAFVGRHGSGKGNTTFKVLEEVKSYGRTAEIKSFFKNLACRMGVADKVSFVSSFNCPGDGEISTLIEQFPNPSSRLQLLEERDALGMRKVSLHWALATEDRRTIKNIGLEVAKRFAESGLGFVKLNENIYDESLPLVAGPHAHHMGTTRMAKEAAAGVVDQDCRVFATENLYVAGSSVFATGGACNPTMPLLQLALRLAGHLDQQQRVLS</sequence>
<keyword evidence="5" id="KW-0560">Oxidoreductase</keyword>
<accession>A0A7X0EVA7</accession>
<evidence type="ECO:0000256" key="1">
    <source>
        <dbReference type="ARBA" id="ARBA00001974"/>
    </source>
</evidence>
<reference evidence="8 9" key="1">
    <citation type="submission" date="2020-08" db="EMBL/GenBank/DDBJ databases">
        <title>Functional genomics of gut bacteria from endangered species of beetles.</title>
        <authorList>
            <person name="Carlos-Shanley C."/>
        </authorList>
    </citation>
    <scope>NUCLEOTIDE SEQUENCE [LARGE SCALE GENOMIC DNA]</scope>
    <source>
        <strain evidence="8 9">S00202</strain>
    </source>
</reference>
<dbReference type="PANTHER" id="PTHR42784">
    <property type="entry name" value="PYRANOSE 2-OXIDASE"/>
    <property type="match status" value="1"/>
</dbReference>
<dbReference type="RefSeq" id="WP_184684265.1">
    <property type="nucleotide sequence ID" value="NZ_JACHLL010000005.1"/>
</dbReference>